<dbReference type="EMBL" id="VFPA01000009">
    <property type="protein sequence ID" value="TQM01707.1"/>
    <property type="molecule type" value="Genomic_DNA"/>
</dbReference>
<comment type="caution">
    <text evidence="1">The sequence shown here is derived from an EMBL/GenBank/DDBJ whole genome shotgun (WGS) entry which is preliminary data.</text>
</comment>
<dbReference type="Proteomes" id="UP000315677">
    <property type="component" value="Unassembled WGS sequence"/>
</dbReference>
<name>A0A543CX77_9PSEU</name>
<gene>
    <name evidence="1" type="ORF">FB558_8609</name>
</gene>
<organism evidence="1 2">
    <name type="scientific">Pseudonocardia kunmingensis</name>
    <dbReference type="NCBI Taxonomy" id="630975"/>
    <lineage>
        <taxon>Bacteria</taxon>
        <taxon>Bacillati</taxon>
        <taxon>Actinomycetota</taxon>
        <taxon>Actinomycetes</taxon>
        <taxon>Pseudonocardiales</taxon>
        <taxon>Pseudonocardiaceae</taxon>
        <taxon>Pseudonocardia</taxon>
    </lineage>
</organism>
<proteinExistence type="predicted"/>
<reference evidence="1 2" key="1">
    <citation type="submission" date="2019-06" db="EMBL/GenBank/DDBJ databases">
        <title>Sequencing the genomes of 1000 actinobacteria strains.</title>
        <authorList>
            <person name="Klenk H.-P."/>
        </authorList>
    </citation>
    <scope>NUCLEOTIDE SEQUENCE [LARGE SCALE GENOMIC DNA]</scope>
    <source>
        <strain evidence="1 2">DSM 45301</strain>
    </source>
</reference>
<keyword evidence="2" id="KW-1185">Reference proteome</keyword>
<accession>A0A543CX77</accession>
<dbReference type="AlphaFoldDB" id="A0A543CX77"/>
<evidence type="ECO:0000313" key="1">
    <source>
        <dbReference type="EMBL" id="TQM01707.1"/>
    </source>
</evidence>
<protein>
    <submittedName>
        <fullName evidence="1">Uncharacterized protein</fullName>
    </submittedName>
</protein>
<evidence type="ECO:0000313" key="2">
    <source>
        <dbReference type="Proteomes" id="UP000315677"/>
    </source>
</evidence>
<sequence length="154" mass="16090">MHRRAGPTPLAVWALPATRAARQTVTVSRTCVRALSVVGDAVASACAGTLLPVGNPSDVEARLAALEARMEEVAADAAAARHLAAARDRDLADLGIKVDANRAAINALGVQTAGRFDRLEQHVDAGFAEMRGKLDQTAAGMAQIVELLTGREDQ</sequence>